<feature type="region of interest" description="Disordered" evidence="8">
    <location>
        <begin position="1"/>
        <end position="23"/>
    </location>
</feature>
<comment type="caution">
    <text evidence="9">The sequence shown here is derived from an EMBL/GenBank/DDBJ whole genome shotgun (WGS) entry which is preliminary data.</text>
</comment>
<dbReference type="Pfam" id="PF07058">
    <property type="entry name" value="MAP70"/>
    <property type="match status" value="1"/>
</dbReference>
<gene>
    <name evidence="9" type="ORF">ERUC_LOCUS39202</name>
</gene>
<evidence type="ECO:0000256" key="5">
    <source>
        <dbReference type="ARBA" id="ARBA00023054"/>
    </source>
</evidence>
<keyword evidence="3" id="KW-0963">Cytoplasm</keyword>
<evidence type="ECO:0000256" key="4">
    <source>
        <dbReference type="ARBA" id="ARBA00022701"/>
    </source>
</evidence>
<evidence type="ECO:0008006" key="11">
    <source>
        <dbReference type="Google" id="ProtNLM"/>
    </source>
</evidence>
<dbReference type="GO" id="GO:0005874">
    <property type="term" value="C:microtubule"/>
    <property type="evidence" value="ECO:0007669"/>
    <property type="project" value="UniProtKB-KW"/>
</dbReference>
<evidence type="ECO:0000313" key="9">
    <source>
        <dbReference type="EMBL" id="CAH8386719.1"/>
    </source>
</evidence>
<name>A0ABC8LTN2_ERUVS</name>
<protein>
    <recommendedName>
        <fullName evidence="11">Microtubule-associated protein 70-5</fullName>
    </recommendedName>
</protein>
<evidence type="ECO:0000313" key="10">
    <source>
        <dbReference type="Proteomes" id="UP001642260"/>
    </source>
</evidence>
<dbReference type="PANTHER" id="PTHR31246">
    <property type="entry name" value="MICROTUBULE-ASSOCIATED PROTEIN 70-2"/>
    <property type="match status" value="1"/>
</dbReference>
<feature type="compositionally biased region" description="Basic and acidic residues" evidence="8">
    <location>
        <begin position="382"/>
        <end position="392"/>
    </location>
</feature>
<evidence type="ECO:0000256" key="7">
    <source>
        <dbReference type="SAM" id="Coils"/>
    </source>
</evidence>
<feature type="coiled-coil region" evidence="7">
    <location>
        <begin position="451"/>
        <end position="505"/>
    </location>
</feature>
<comment type="subcellular location">
    <subcellularLocation>
        <location evidence="1">Cytoplasm</location>
        <location evidence="1">Cytoskeleton</location>
    </subcellularLocation>
</comment>
<keyword evidence="4" id="KW-0493">Microtubule</keyword>
<dbReference type="AlphaFoldDB" id="A0ABC8LTN2"/>
<comment type="similarity">
    <text evidence="2">Belongs to the MAP70 family.</text>
</comment>
<keyword evidence="10" id="KW-1185">Reference proteome</keyword>
<evidence type="ECO:0000256" key="3">
    <source>
        <dbReference type="ARBA" id="ARBA00022490"/>
    </source>
</evidence>
<dbReference type="Proteomes" id="UP001642260">
    <property type="component" value="Unassembled WGS sequence"/>
</dbReference>
<dbReference type="EMBL" id="CAKOAT010719598">
    <property type="protein sequence ID" value="CAH8386719.1"/>
    <property type="molecule type" value="Genomic_DNA"/>
</dbReference>
<evidence type="ECO:0000256" key="2">
    <source>
        <dbReference type="ARBA" id="ARBA00008825"/>
    </source>
</evidence>
<evidence type="ECO:0000256" key="1">
    <source>
        <dbReference type="ARBA" id="ARBA00004245"/>
    </source>
</evidence>
<proteinExistence type="inferred from homology"/>
<organism evidence="9 10">
    <name type="scientific">Eruca vesicaria subsp. sativa</name>
    <name type="common">Garden rocket</name>
    <name type="synonym">Eruca sativa</name>
    <dbReference type="NCBI Taxonomy" id="29727"/>
    <lineage>
        <taxon>Eukaryota</taxon>
        <taxon>Viridiplantae</taxon>
        <taxon>Streptophyta</taxon>
        <taxon>Embryophyta</taxon>
        <taxon>Tracheophyta</taxon>
        <taxon>Spermatophyta</taxon>
        <taxon>Magnoliopsida</taxon>
        <taxon>eudicotyledons</taxon>
        <taxon>Gunneridae</taxon>
        <taxon>Pentapetalae</taxon>
        <taxon>rosids</taxon>
        <taxon>malvids</taxon>
        <taxon>Brassicales</taxon>
        <taxon>Brassicaceae</taxon>
        <taxon>Brassiceae</taxon>
        <taxon>Eruca</taxon>
    </lineage>
</organism>
<reference evidence="9 10" key="1">
    <citation type="submission" date="2022-03" db="EMBL/GenBank/DDBJ databases">
        <authorList>
            <person name="Macdonald S."/>
            <person name="Ahmed S."/>
            <person name="Newling K."/>
        </authorList>
    </citation>
    <scope>NUCLEOTIDE SEQUENCE [LARGE SCALE GENOMIC DNA]</scope>
</reference>
<keyword evidence="5 7" id="KW-0175">Coiled coil</keyword>
<evidence type="ECO:0000256" key="6">
    <source>
        <dbReference type="ARBA" id="ARBA00023212"/>
    </source>
</evidence>
<accession>A0ABC8LTN2</accession>
<feature type="compositionally biased region" description="Polar residues" evidence="8">
    <location>
        <begin position="8"/>
        <end position="18"/>
    </location>
</feature>
<evidence type="ECO:0000256" key="8">
    <source>
        <dbReference type="SAM" id="MobiDB-lite"/>
    </source>
</evidence>
<sequence length="514" mass="58562">MTAGENPFASNTSSLQNQLREKDKELVSAKAEIEALRTNEELKNRAFEELSENLRKLEERLGISKNLVEQKEVEMKKLEEEKEDALAAQDAAEEALRRVYTHQQEDDSLPLESIIAPLEAQIKSHKHQISALQEDKKALERLTKSKESALLEAERILKSALERALIVEEVQNQNFELRRQIEICQEENKFLEKINRQKVLEIEKLSQTIRELEEAILAGGTAANAVRDYRRQISQLNEEKRTLERELARVKVSASRVALAVANEWKDENDRVMPVKQWLEERRLLHGEMQKLKDKLAVSERTAKAESQLKERLKLRLKTIEDGLKSPNMFSVSPTTAKAEKPGKILGFLTSGGGGGSKKRSTSQPRGSLTGRIHALNQTINRVEERDGKENSKVTSNGSVDQHEEEEEEEEEQRKANEDGNEDMVSGFLYDRLQKEVIALRKICESKEGTINAKSEEIKMLLKKVDALTKAIEVETKKAKREAAAREKENALALLNEETKRCRKANLPRSRVHK</sequence>
<dbReference type="PANTHER" id="PTHR31246:SF5">
    <property type="entry name" value="MICROTUBULE-ASSOCIATED PROTEIN 70-5"/>
    <property type="match status" value="1"/>
</dbReference>
<dbReference type="InterPro" id="IPR009768">
    <property type="entry name" value="MAP70"/>
</dbReference>
<feature type="region of interest" description="Disordered" evidence="8">
    <location>
        <begin position="330"/>
        <end position="422"/>
    </location>
</feature>
<keyword evidence="6" id="KW-0206">Cytoskeleton</keyword>